<feature type="compositionally biased region" description="Basic and acidic residues" evidence="8">
    <location>
        <begin position="446"/>
        <end position="458"/>
    </location>
</feature>
<keyword evidence="6" id="KW-0539">Nucleus</keyword>
<dbReference type="InterPro" id="IPR011011">
    <property type="entry name" value="Znf_FYVE_PHD"/>
</dbReference>
<dbReference type="Gene3D" id="1.10.10.60">
    <property type="entry name" value="Homeodomain-like"/>
    <property type="match status" value="2"/>
</dbReference>
<keyword evidence="2" id="KW-0479">Metal-binding</keyword>
<feature type="compositionally biased region" description="Basic residues" evidence="8">
    <location>
        <begin position="149"/>
        <end position="160"/>
    </location>
</feature>
<feature type="domain" description="CXXC-type" evidence="9">
    <location>
        <begin position="343"/>
        <end position="391"/>
    </location>
</feature>
<dbReference type="PROSITE" id="PS51058">
    <property type="entry name" value="ZF_CXXC"/>
    <property type="match status" value="3"/>
</dbReference>
<evidence type="ECO:0008006" key="13">
    <source>
        <dbReference type="Google" id="ProtNLM"/>
    </source>
</evidence>
<feature type="compositionally biased region" description="Polar residues" evidence="8">
    <location>
        <begin position="406"/>
        <end position="425"/>
    </location>
</feature>
<dbReference type="GO" id="GO:0003677">
    <property type="term" value="F:DNA binding"/>
    <property type="evidence" value="ECO:0007669"/>
    <property type="project" value="UniProtKB-KW"/>
</dbReference>
<dbReference type="InterPro" id="IPR050863">
    <property type="entry name" value="CenT-Element_Derived"/>
</dbReference>
<reference evidence="11" key="1">
    <citation type="submission" date="2022-11" db="UniProtKB">
        <authorList>
            <consortium name="EnsemblMetazoa"/>
        </authorList>
    </citation>
    <scope>IDENTIFICATION</scope>
</reference>
<dbReference type="Gene3D" id="3.30.40.10">
    <property type="entry name" value="Zinc/RING finger domain, C3HC4 (zinc finger)"/>
    <property type="match status" value="1"/>
</dbReference>
<dbReference type="GO" id="GO:0008270">
    <property type="term" value="F:zinc ion binding"/>
    <property type="evidence" value="ECO:0007669"/>
    <property type="project" value="UniProtKB-KW"/>
</dbReference>
<dbReference type="GO" id="GO:0005634">
    <property type="term" value="C:nucleus"/>
    <property type="evidence" value="ECO:0007669"/>
    <property type="project" value="UniProtKB-SubCell"/>
</dbReference>
<comment type="subcellular location">
    <subcellularLocation>
        <location evidence="1">Nucleus</location>
    </subcellularLocation>
</comment>
<sequence length="1060" mass="121769">MSYSEGTSSQQDEIAISFHYLPWRKAKEAGLLSMMNIRDKEENETSNDEAEEPRHCGVCWSTDMTRFMICCDYCEVWYHGDCIGLEKETSECMKRYACPPCSALIETNPDAQTFDKEIQEGKDPAEQESGREKEPDGDKDDTEKASQKMLKKTRKRKKLRFSMQIERQKRKFKREETIKQIKKKTKTSTREETRKQIKKKKTKTSTSFTSKQEAHKATGTAVRQSKRCGQCGPCQVVNDCRKCDFCLDRKKYGGQNKLRQKCRLKQCVRLASWHAKRCGQCGPCRVVTDCGKCYFCLDKKKFGGQNRLRQKCRFKQCVQFGSDVNKYSGLIKLKKKYVRLAKRKQRRPKRCGQCGPCQVVNDCGKCDFCLDKTKFGGQNKQRQKCRFKQCIRLSFTSLRKQRMFKQSESWKTNSIDTDTNSQSSFPELYARTPPPTVDVSLVDHFGHSTRPEMDPAIEKKRKYKKERQWEGEGTQKEPEKRQQFEQKPTIDELKFKRVRQFHTAAEEDSPQCYGQGCVKGARPGSKYCCEACFLKPATKGETTSARSATVETTARRWKTLSIAEKVQFIAEVENRGFKSKTDIAKEWGMHPSTLCTIMKNKGMVLEQFQNQSVAPARKRMREAAMPEVEEALLTWYKAARAMNIPVSGPICKEKARYLAKKIGFPNFICTDGWLVGFKMRHNITFHAVARAGATEMSEMMQYWLETSIRQLLSVYEPCDIFNANETGLLYRRLPNHSLTFKREDFSEGKRSNERLTAMVCANMDGSEKLPLLVIGKSKKPQCLANVKSLPTQYEANKTAWMTSDIFEAWAHNVDELYQKKKRKIAIIIDKCPAHPRITNLKSVNLVFLPPIATAQLQPMKQGVIQNLKMHYRRQLLTSLLTAVDKKEEYNPTVLDAMFLLKKSWKKVKESTITHCFELVGFHNKKATAQDTETAEPDADINSFTEDKDLFDQLRDAGMDIPQEITLESYAAVDSDEQCTMKLVDDTVSSSVAKVNNIKHEYESPTPRSAVSIAEAMQYLDKLQEFALQNDHAEGMFDAICDMEEVIGLIRKGESTDFFKH</sequence>
<protein>
    <recommendedName>
        <fullName evidence="13">Tigger transposable element-derived protein 4</fullName>
    </recommendedName>
</protein>
<proteinExistence type="predicted"/>
<feature type="region of interest" description="Disordered" evidence="8">
    <location>
        <begin position="446"/>
        <end position="489"/>
    </location>
</feature>
<dbReference type="EnsemblMetazoa" id="XM_038211203.1">
    <property type="protein sequence ID" value="XP_038067131.1"/>
    <property type="gene ID" value="LOC119737109"/>
</dbReference>
<dbReference type="InterPro" id="IPR004875">
    <property type="entry name" value="DDE_SF_endonuclease_dom"/>
</dbReference>
<keyword evidence="12" id="KW-1185">Reference proteome</keyword>
<dbReference type="InterPro" id="IPR009057">
    <property type="entry name" value="Homeodomain-like_sf"/>
</dbReference>
<evidence type="ECO:0000256" key="5">
    <source>
        <dbReference type="ARBA" id="ARBA00023125"/>
    </source>
</evidence>
<feature type="compositionally biased region" description="Basic and acidic residues" evidence="8">
    <location>
        <begin position="466"/>
        <end position="489"/>
    </location>
</feature>
<evidence type="ECO:0000256" key="6">
    <source>
        <dbReference type="ARBA" id="ARBA00023242"/>
    </source>
</evidence>
<accession>A0A914AV16</accession>
<dbReference type="Pfam" id="PF03221">
    <property type="entry name" value="HTH_Tnp_Tc5"/>
    <property type="match status" value="1"/>
</dbReference>
<feature type="region of interest" description="Disordered" evidence="8">
    <location>
        <begin position="119"/>
        <end position="216"/>
    </location>
</feature>
<dbReference type="PANTHER" id="PTHR19303:SF73">
    <property type="entry name" value="PROTEIN PDC2"/>
    <property type="match status" value="1"/>
</dbReference>
<feature type="region of interest" description="Disordered" evidence="8">
    <location>
        <begin position="406"/>
        <end position="430"/>
    </location>
</feature>
<dbReference type="Pfam" id="PF02008">
    <property type="entry name" value="zf-CXXC"/>
    <property type="match status" value="3"/>
</dbReference>
<dbReference type="PROSITE" id="PS01359">
    <property type="entry name" value="ZF_PHD_1"/>
    <property type="match status" value="1"/>
</dbReference>
<dbReference type="SUPFAM" id="SSF57903">
    <property type="entry name" value="FYVE/PHD zinc finger"/>
    <property type="match status" value="1"/>
</dbReference>
<feature type="domain" description="HTH CENPB-type" evidence="10">
    <location>
        <begin position="616"/>
        <end position="687"/>
    </location>
</feature>
<keyword evidence="3 7" id="KW-0863">Zinc-finger</keyword>
<name>A0A914AV16_PATMI</name>
<evidence type="ECO:0000256" key="8">
    <source>
        <dbReference type="SAM" id="MobiDB-lite"/>
    </source>
</evidence>
<evidence type="ECO:0000256" key="4">
    <source>
        <dbReference type="ARBA" id="ARBA00022833"/>
    </source>
</evidence>
<evidence type="ECO:0000259" key="10">
    <source>
        <dbReference type="PROSITE" id="PS51253"/>
    </source>
</evidence>
<dbReference type="InterPro" id="IPR007889">
    <property type="entry name" value="HTH_Psq"/>
</dbReference>
<evidence type="ECO:0000256" key="3">
    <source>
        <dbReference type="ARBA" id="ARBA00022771"/>
    </source>
</evidence>
<dbReference type="RefSeq" id="XP_038067131.1">
    <property type="nucleotide sequence ID" value="XM_038211203.1"/>
</dbReference>
<evidence type="ECO:0000256" key="1">
    <source>
        <dbReference type="ARBA" id="ARBA00004123"/>
    </source>
</evidence>
<dbReference type="InterPro" id="IPR006600">
    <property type="entry name" value="HTH_CenpB_DNA-bd_dom"/>
</dbReference>
<keyword evidence="4" id="KW-0862">Zinc</keyword>
<dbReference type="AlphaFoldDB" id="A0A914AV16"/>
<evidence type="ECO:0000313" key="12">
    <source>
        <dbReference type="Proteomes" id="UP000887568"/>
    </source>
</evidence>
<dbReference type="PROSITE" id="PS51253">
    <property type="entry name" value="HTH_CENPB"/>
    <property type="match status" value="1"/>
</dbReference>
<dbReference type="InterPro" id="IPR001965">
    <property type="entry name" value="Znf_PHD"/>
</dbReference>
<dbReference type="InterPro" id="IPR002857">
    <property type="entry name" value="Znf_CXXC"/>
</dbReference>
<dbReference type="SMART" id="SM00249">
    <property type="entry name" value="PHD"/>
    <property type="match status" value="1"/>
</dbReference>
<evidence type="ECO:0000259" key="9">
    <source>
        <dbReference type="PROSITE" id="PS51058"/>
    </source>
</evidence>
<dbReference type="Pfam" id="PF03184">
    <property type="entry name" value="DDE_1"/>
    <property type="match status" value="1"/>
</dbReference>
<dbReference type="SUPFAM" id="SSF46689">
    <property type="entry name" value="Homeodomain-like"/>
    <property type="match status" value="2"/>
</dbReference>
<evidence type="ECO:0000313" key="11">
    <source>
        <dbReference type="EnsemblMetazoa" id="XP_038067131.1"/>
    </source>
</evidence>
<dbReference type="Pfam" id="PF04218">
    <property type="entry name" value="CENP-B_N"/>
    <property type="match status" value="1"/>
</dbReference>
<feature type="domain" description="CXXC-type" evidence="9">
    <location>
        <begin position="220"/>
        <end position="268"/>
    </location>
</feature>
<feature type="compositionally biased region" description="Basic and acidic residues" evidence="8">
    <location>
        <begin position="119"/>
        <end position="146"/>
    </location>
</feature>
<dbReference type="Proteomes" id="UP000887568">
    <property type="component" value="Unplaced"/>
</dbReference>
<evidence type="ECO:0000256" key="7">
    <source>
        <dbReference type="PROSITE-ProRule" id="PRU00509"/>
    </source>
</evidence>
<evidence type="ECO:0000256" key="2">
    <source>
        <dbReference type="ARBA" id="ARBA00022723"/>
    </source>
</evidence>
<dbReference type="Pfam" id="PF00628">
    <property type="entry name" value="PHD"/>
    <property type="match status" value="1"/>
</dbReference>
<organism evidence="11 12">
    <name type="scientific">Patiria miniata</name>
    <name type="common">Bat star</name>
    <name type="synonym">Asterina miniata</name>
    <dbReference type="NCBI Taxonomy" id="46514"/>
    <lineage>
        <taxon>Eukaryota</taxon>
        <taxon>Metazoa</taxon>
        <taxon>Echinodermata</taxon>
        <taxon>Eleutherozoa</taxon>
        <taxon>Asterozoa</taxon>
        <taxon>Asteroidea</taxon>
        <taxon>Valvatacea</taxon>
        <taxon>Valvatida</taxon>
        <taxon>Asterinidae</taxon>
        <taxon>Patiria</taxon>
    </lineage>
</organism>
<dbReference type="SMART" id="SM00674">
    <property type="entry name" value="CENPB"/>
    <property type="match status" value="1"/>
</dbReference>
<dbReference type="OrthoDB" id="125347at2759"/>
<dbReference type="InterPro" id="IPR019786">
    <property type="entry name" value="Zinc_finger_PHD-type_CS"/>
</dbReference>
<dbReference type="InterPro" id="IPR019787">
    <property type="entry name" value="Znf_PHD-finger"/>
</dbReference>
<dbReference type="PANTHER" id="PTHR19303">
    <property type="entry name" value="TRANSPOSON"/>
    <property type="match status" value="1"/>
</dbReference>
<feature type="domain" description="CXXC-type" evidence="9">
    <location>
        <begin position="271"/>
        <end position="318"/>
    </location>
</feature>
<dbReference type="GeneID" id="119737109"/>
<dbReference type="InterPro" id="IPR013083">
    <property type="entry name" value="Znf_RING/FYVE/PHD"/>
</dbReference>
<keyword evidence="5" id="KW-0238">DNA-binding</keyword>